<keyword evidence="3" id="KW-1185">Reference proteome</keyword>
<dbReference type="Proteomes" id="UP000018144">
    <property type="component" value="Unassembled WGS sequence"/>
</dbReference>
<organism evidence="2 3">
    <name type="scientific">Pyronema omphalodes (strain CBS 100304)</name>
    <name type="common">Pyronema confluens</name>
    <dbReference type="NCBI Taxonomy" id="1076935"/>
    <lineage>
        <taxon>Eukaryota</taxon>
        <taxon>Fungi</taxon>
        <taxon>Dikarya</taxon>
        <taxon>Ascomycota</taxon>
        <taxon>Pezizomycotina</taxon>
        <taxon>Pezizomycetes</taxon>
        <taxon>Pezizales</taxon>
        <taxon>Pyronemataceae</taxon>
        <taxon>Pyronema</taxon>
    </lineage>
</organism>
<feature type="compositionally biased region" description="Basic and acidic residues" evidence="1">
    <location>
        <begin position="302"/>
        <end position="312"/>
    </location>
</feature>
<evidence type="ECO:0000313" key="2">
    <source>
        <dbReference type="EMBL" id="CCX07283.1"/>
    </source>
</evidence>
<evidence type="ECO:0000256" key="1">
    <source>
        <dbReference type="SAM" id="MobiDB-lite"/>
    </source>
</evidence>
<feature type="region of interest" description="Disordered" evidence="1">
    <location>
        <begin position="250"/>
        <end position="390"/>
    </location>
</feature>
<dbReference type="STRING" id="1076935.U4L4Q2"/>
<reference evidence="2 3" key="1">
    <citation type="journal article" date="2013" name="PLoS Genet.">
        <title>The genome and development-dependent transcriptomes of Pyronema confluens: a window into fungal evolution.</title>
        <authorList>
            <person name="Traeger S."/>
            <person name="Altegoer F."/>
            <person name="Freitag M."/>
            <person name="Gabaldon T."/>
            <person name="Kempken F."/>
            <person name="Kumar A."/>
            <person name="Marcet-Houben M."/>
            <person name="Poggeler S."/>
            <person name="Stajich J.E."/>
            <person name="Nowrousian M."/>
        </authorList>
    </citation>
    <scope>NUCLEOTIDE SEQUENCE [LARGE SCALE GENOMIC DNA]</scope>
    <source>
        <strain evidence="3">CBS 100304</strain>
        <tissue evidence="2">Vegetative mycelium</tissue>
    </source>
</reference>
<gene>
    <name evidence="2" type="ORF">PCON_06872</name>
</gene>
<dbReference type="EMBL" id="HF935349">
    <property type="protein sequence ID" value="CCX07283.1"/>
    <property type="molecule type" value="Genomic_DNA"/>
</dbReference>
<proteinExistence type="predicted"/>
<dbReference type="AlphaFoldDB" id="U4L4Q2"/>
<feature type="compositionally biased region" description="Basic and acidic residues" evidence="1">
    <location>
        <begin position="351"/>
        <end position="377"/>
    </location>
</feature>
<name>U4L4Q2_PYROM</name>
<accession>U4L4Q2</accession>
<sequence>MVLDSIPDIPPDGSPPVSDSERTYPPPPPIPSFILTSGSFNEANRSRFINLTLAMAARDFNFHPTPVEYEGLSYYQSVFYSAEALGAMSGTLAGGLIGCVIAYRQKNPGFLFRQLPLSPQYRLWGSKLVNVIFITGLGRVWGMTSYGVKAWNEISRKQKEDPNMQRYLKMKNAWLEQRKRNAEKGVPVKAQVNWEEVKKMAETPVEVQTAERERLQGTYGAQAFGGQTDQDEQGLGGPFFEEKKWDGGVEEQQQLTRAQKWEQAARNREQRTKEEAARALAKATGKDEDEDPFFGGSEQEEREPVKTEEPKSGWRNTQSIRGGSAWDRLRRGVRQEGEMETKGDSFAFSNSDREREIAKEEAQREFDLQVERERLGEGQDGFVGEGRRRR</sequence>
<protein>
    <submittedName>
        <fullName evidence="2">Uncharacterized protein</fullName>
    </submittedName>
</protein>
<dbReference type="OMA" id="DIAGNDM"/>
<feature type="compositionally biased region" description="Basic and acidic residues" evidence="1">
    <location>
        <begin position="327"/>
        <end position="343"/>
    </location>
</feature>
<feature type="region of interest" description="Disordered" evidence="1">
    <location>
        <begin position="1"/>
        <end position="25"/>
    </location>
</feature>
<dbReference type="OrthoDB" id="4204700at2759"/>
<feature type="compositionally biased region" description="Basic and acidic residues" evidence="1">
    <location>
        <begin position="259"/>
        <end position="277"/>
    </location>
</feature>
<evidence type="ECO:0000313" key="3">
    <source>
        <dbReference type="Proteomes" id="UP000018144"/>
    </source>
</evidence>